<dbReference type="InParanoid" id="B9SU06"/>
<comment type="similarity">
    <text evidence="2">Belongs to the 3-beta-HSD family.</text>
</comment>
<feature type="transmembrane region" description="Helical" evidence="8">
    <location>
        <begin position="424"/>
        <end position="444"/>
    </location>
</feature>
<dbReference type="Pfam" id="PF01073">
    <property type="entry name" value="3Beta_HSD"/>
    <property type="match status" value="1"/>
</dbReference>
<keyword evidence="6 10" id="KW-0560">Oxidoreductase</keyword>
<evidence type="ECO:0000256" key="7">
    <source>
        <dbReference type="ARBA" id="ARBA00023136"/>
    </source>
</evidence>
<dbReference type="Gene3D" id="3.40.50.720">
    <property type="entry name" value="NAD(P)-binding Rossmann-like Domain"/>
    <property type="match status" value="1"/>
</dbReference>
<dbReference type="InterPro" id="IPR002225">
    <property type="entry name" value="3Beta_OHSteriod_DH/Estase"/>
</dbReference>
<evidence type="ECO:0000256" key="2">
    <source>
        <dbReference type="ARBA" id="ARBA00009219"/>
    </source>
</evidence>
<evidence type="ECO:0000256" key="3">
    <source>
        <dbReference type="ARBA" id="ARBA00022692"/>
    </source>
</evidence>
<organism evidence="10 11">
    <name type="scientific">Ricinus communis</name>
    <name type="common">Castor bean</name>
    <dbReference type="NCBI Taxonomy" id="3988"/>
    <lineage>
        <taxon>Eukaryota</taxon>
        <taxon>Viridiplantae</taxon>
        <taxon>Streptophyta</taxon>
        <taxon>Embryophyta</taxon>
        <taxon>Tracheophyta</taxon>
        <taxon>Spermatophyta</taxon>
        <taxon>Magnoliopsida</taxon>
        <taxon>eudicotyledons</taxon>
        <taxon>Gunneridae</taxon>
        <taxon>Pentapetalae</taxon>
        <taxon>rosids</taxon>
        <taxon>fabids</taxon>
        <taxon>Malpighiales</taxon>
        <taxon>Euphorbiaceae</taxon>
        <taxon>Acalyphoideae</taxon>
        <taxon>Acalypheae</taxon>
        <taxon>Ricinus</taxon>
    </lineage>
</organism>
<feature type="transmembrane region" description="Helical" evidence="8">
    <location>
        <begin position="499"/>
        <end position="532"/>
    </location>
</feature>
<keyword evidence="3 8" id="KW-0812">Transmembrane</keyword>
<dbReference type="InterPro" id="IPR003388">
    <property type="entry name" value="Reticulon"/>
</dbReference>
<comment type="subcellular location">
    <subcellularLocation>
        <location evidence="1 8">Endoplasmic reticulum membrane</location>
        <topology evidence="1 8">Multi-pass membrane protein</topology>
    </subcellularLocation>
</comment>
<dbReference type="FunCoup" id="B9SU06">
    <property type="interactions" value="2042"/>
</dbReference>
<evidence type="ECO:0000256" key="5">
    <source>
        <dbReference type="ARBA" id="ARBA00022989"/>
    </source>
</evidence>
<evidence type="ECO:0000256" key="8">
    <source>
        <dbReference type="RuleBase" id="RU363132"/>
    </source>
</evidence>
<keyword evidence="11" id="KW-1185">Reference proteome</keyword>
<evidence type="ECO:0000313" key="11">
    <source>
        <dbReference type="Proteomes" id="UP000008311"/>
    </source>
</evidence>
<dbReference type="STRING" id="3988.B9SU06"/>
<dbReference type="PROSITE" id="PS50845">
    <property type="entry name" value="RETICULON"/>
    <property type="match status" value="1"/>
</dbReference>
<keyword evidence="5 8" id="KW-1133">Transmembrane helix</keyword>
<dbReference type="PANTHER" id="PTHR43245:SF51">
    <property type="entry name" value="SHORT CHAIN DEHYDROGENASE_REDUCTASE FAMILY 42E, MEMBER 2"/>
    <property type="match status" value="1"/>
</dbReference>
<evidence type="ECO:0000256" key="6">
    <source>
        <dbReference type="ARBA" id="ARBA00023002"/>
    </source>
</evidence>
<dbReference type="eggNOG" id="KOG1792">
    <property type="taxonomic scope" value="Eukaryota"/>
</dbReference>
<keyword evidence="4 8" id="KW-0256">Endoplasmic reticulum</keyword>
<dbReference type="AlphaFoldDB" id="B9SU06"/>
<evidence type="ECO:0000259" key="9">
    <source>
        <dbReference type="PROSITE" id="PS50845"/>
    </source>
</evidence>
<gene>
    <name evidence="10" type="ORF">RCOM_0454370</name>
</gene>
<dbReference type="GO" id="GO:0006694">
    <property type="term" value="P:steroid biosynthetic process"/>
    <property type="evidence" value="ECO:0007669"/>
    <property type="project" value="InterPro"/>
</dbReference>
<dbReference type="KEGG" id="rcu:8287636"/>
<dbReference type="EMBL" id="EQ974138">
    <property type="protein sequence ID" value="EEF32885.1"/>
    <property type="molecule type" value="Genomic_DNA"/>
</dbReference>
<dbReference type="GO" id="GO:0016616">
    <property type="term" value="F:oxidoreductase activity, acting on the CH-OH group of donors, NAD or NADP as acceptor"/>
    <property type="evidence" value="ECO:0000318"/>
    <property type="project" value="GO_Central"/>
</dbReference>
<evidence type="ECO:0000313" key="10">
    <source>
        <dbReference type="EMBL" id="EEF32885.1"/>
    </source>
</evidence>
<dbReference type="PANTHER" id="PTHR43245">
    <property type="entry name" value="BIFUNCTIONAL POLYMYXIN RESISTANCE PROTEIN ARNA"/>
    <property type="match status" value="1"/>
</dbReference>
<name>B9SU06_RICCO</name>
<dbReference type="Proteomes" id="UP000008311">
    <property type="component" value="Unassembled WGS sequence"/>
</dbReference>
<dbReference type="SUPFAM" id="SSF51735">
    <property type="entry name" value="NAD(P)-binding Rossmann-fold domains"/>
    <property type="match status" value="1"/>
</dbReference>
<dbReference type="GO" id="GO:0005789">
    <property type="term" value="C:endoplasmic reticulum membrane"/>
    <property type="evidence" value="ECO:0007669"/>
    <property type="project" value="UniProtKB-SubCell"/>
</dbReference>
<dbReference type="InterPro" id="IPR050177">
    <property type="entry name" value="Lipid_A_modif_metabolic_enz"/>
</dbReference>
<sequence>MAIEVPFGELNPRTCTVVGGRGFIGRSLVFNLLKLGNWIVRVVDSAQSLQLDLTDSLDSSLNDAISSGRASYHYIDVIDISVIAKAIEGSSVVFYMEATDLWTHDFYYCYRNVVQGAKNVIDACRQCKVRKLIYNSSADVIFDGSHDICNGDESLPCHWRFEDMLNDLKAHAEALVLFANNIDGLLTCALRPSNVFGPGDTQLLPFLISLAKSGCAKFIIGSGENMSDFTYVENVAHAHICAAEALDSRMVCVAGKAFFITNLEPMKFWEFASLILEALSYQRPLIKLPAQMVWYVLLFIKWMHEKLGFSKYNHSMSAYFFRLASHTRTFNCIAAQKYIGYSPVVSLDDGIALTIEAYSNLVKDPSFMRCPNFEEESKVDKLLGGGKVADILLWRDEKKTFTYFLIFAVLFYWFLLSGRTFTSSAARLLLLSVTILYGYGFLPLKISGFTIQRISLSWFEISETMVKDSVTSIASLWNRGVHNIRLLVQGKDSNRFLKVLFVLYSIKLILLQSFTVVAGITLVFAFTAFFVYEQYEAEVDGLMKLLLSGIEESKRLLMRKLPAPVASFLQNKGMLNKED</sequence>
<evidence type="ECO:0000256" key="4">
    <source>
        <dbReference type="ARBA" id="ARBA00022824"/>
    </source>
</evidence>
<proteinExistence type="inferred from homology"/>
<feature type="domain" description="Reticulon" evidence="9">
    <location>
        <begin position="388"/>
        <end position="579"/>
    </location>
</feature>
<dbReference type="Pfam" id="PF02453">
    <property type="entry name" value="Reticulon"/>
    <property type="match status" value="1"/>
</dbReference>
<dbReference type="InterPro" id="IPR036291">
    <property type="entry name" value="NAD(P)-bd_dom_sf"/>
</dbReference>
<feature type="transmembrane region" description="Helical" evidence="8">
    <location>
        <begin position="401"/>
        <end position="418"/>
    </location>
</feature>
<evidence type="ECO:0000256" key="1">
    <source>
        <dbReference type="ARBA" id="ARBA00004477"/>
    </source>
</evidence>
<protein>
    <recommendedName>
        <fullName evidence="8">Reticulon-like protein</fullName>
    </recommendedName>
</protein>
<dbReference type="eggNOG" id="KOG1430">
    <property type="taxonomic scope" value="Eukaryota"/>
</dbReference>
<accession>B9SU06</accession>
<keyword evidence="7 8" id="KW-0472">Membrane</keyword>
<reference evidence="11" key="1">
    <citation type="journal article" date="2010" name="Nat. Biotechnol.">
        <title>Draft genome sequence of the oilseed species Ricinus communis.</title>
        <authorList>
            <person name="Chan A.P."/>
            <person name="Crabtree J."/>
            <person name="Zhao Q."/>
            <person name="Lorenzi H."/>
            <person name="Orvis J."/>
            <person name="Puiu D."/>
            <person name="Melake-Berhan A."/>
            <person name="Jones K.M."/>
            <person name="Redman J."/>
            <person name="Chen G."/>
            <person name="Cahoon E.B."/>
            <person name="Gedil M."/>
            <person name="Stanke M."/>
            <person name="Haas B.J."/>
            <person name="Wortman J.R."/>
            <person name="Fraser-Liggett C.M."/>
            <person name="Ravel J."/>
            <person name="Rabinowicz P.D."/>
        </authorList>
    </citation>
    <scope>NUCLEOTIDE SEQUENCE [LARGE SCALE GENOMIC DNA]</scope>
    <source>
        <strain evidence="11">cv. Hale</strain>
    </source>
</reference>
<dbReference type="OrthoDB" id="10058185at2759"/>